<protein>
    <submittedName>
        <fullName evidence="2">Phage baseplate assembly protein V</fullName>
    </submittedName>
</protein>
<gene>
    <name evidence="2" type="ORF">C1949_11685</name>
</gene>
<organism evidence="2 3">
    <name type="scientific">Halopseudomonas oceani</name>
    <dbReference type="NCBI Taxonomy" id="1708783"/>
    <lineage>
        <taxon>Bacteria</taxon>
        <taxon>Pseudomonadati</taxon>
        <taxon>Pseudomonadota</taxon>
        <taxon>Gammaproteobacteria</taxon>
        <taxon>Pseudomonadales</taxon>
        <taxon>Pseudomonadaceae</taxon>
        <taxon>Halopseudomonas</taxon>
    </lineage>
</organism>
<proteinExistence type="predicted"/>
<dbReference type="InterPro" id="IPR006531">
    <property type="entry name" value="Gp5/Vgr_OB"/>
</dbReference>
<feature type="domain" description="Gp5/Type VI secretion system Vgr protein OB-fold" evidence="1">
    <location>
        <begin position="19"/>
        <end position="84"/>
    </location>
</feature>
<evidence type="ECO:0000259" key="1">
    <source>
        <dbReference type="Pfam" id="PF04717"/>
    </source>
</evidence>
<evidence type="ECO:0000313" key="2">
    <source>
        <dbReference type="EMBL" id="POB03090.1"/>
    </source>
</evidence>
<dbReference type="OrthoDB" id="4931325at2"/>
<name>A0A2P4EUH5_9GAMM</name>
<reference evidence="2 3" key="1">
    <citation type="submission" date="2018-01" db="EMBL/GenBank/DDBJ databases">
        <title>Draft genome of the type strain Pseudomonas oceani DSM 100277 isolated from the deep water in Okinawa trough, northwestern Pacific Ocean.</title>
        <authorList>
            <person name="Gomila M."/>
            <person name="Mulet M."/>
            <person name="Garcia-Valdes E."/>
            <person name="Lalucat J."/>
        </authorList>
    </citation>
    <scope>NUCLEOTIDE SEQUENCE [LARGE SCALE GENOMIC DNA]</scope>
    <source>
        <strain evidence="2 3">DSM 100277</strain>
    </source>
</reference>
<dbReference type="Gene3D" id="2.40.50.230">
    <property type="entry name" value="Gp5 N-terminal domain"/>
    <property type="match status" value="1"/>
</dbReference>
<comment type="caution">
    <text evidence="2">The sequence shown here is derived from an EMBL/GenBank/DDBJ whole genome shotgun (WGS) entry which is preliminary data.</text>
</comment>
<dbReference type="InterPro" id="IPR013046">
    <property type="entry name" value="GpV/Gp45"/>
</dbReference>
<dbReference type="InterPro" id="IPR037026">
    <property type="entry name" value="Vgr_OB-fold_dom_sf"/>
</dbReference>
<dbReference type="Gene3D" id="6.20.150.10">
    <property type="match status" value="1"/>
</dbReference>
<sequence>MARMNPIAELHRRLDNLLRPGTIYAVDASQARCRVKSGELLTDWLPYFVHRAGSRRDVEHPTAGEQCLVLSPSGVIAAGLVLVGINSDQFTAPHSNPALHSSHFSDGAVISYNRETHTLTATLPAGGSAAITAPAGVQITGDVTITGTVTVSEDVIASGKSLVHHVHTGVERGNSLTDAPA</sequence>
<accession>A0A2P4EUH5</accession>
<dbReference type="NCBIfam" id="TIGR01644">
    <property type="entry name" value="phage_P2_V"/>
    <property type="match status" value="1"/>
</dbReference>
<keyword evidence="3" id="KW-1185">Reference proteome</keyword>
<dbReference type="Pfam" id="PF18946">
    <property type="entry name" value="Apex"/>
    <property type="match status" value="1"/>
</dbReference>
<dbReference type="AlphaFoldDB" id="A0A2P4EUH5"/>
<dbReference type="Proteomes" id="UP000243451">
    <property type="component" value="Unassembled WGS sequence"/>
</dbReference>
<dbReference type="Pfam" id="PF04717">
    <property type="entry name" value="Phage_base_V"/>
    <property type="match status" value="1"/>
</dbReference>
<dbReference type="InterPro" id="IPR044033">
    <property type="entry name" value="GpV-like_apex"/>
</dbReference>
<dbReference type="EMBL" id="PPSK01000010">
    <property type="protein sequence ID" value="POB03090.1"/>
    <property type="molecule type" value="Genomic_DNA"/>
</dbReference>
<evidence type="ECO:0000313" key="3">
    <source>
        <dbReference type="Proteomes" id="UP000243451"/>
    </source>
</evidence>